<name>A0A2N9IB42_FAGSY</name>
<evidence type="ECO:0000256" key="1">
    <source>
        <dbReference type="SAM" id="MobiDB-lite"/>
    </source>
</evidence>
<dbReference type="PANTHER" id="PTHR23272:SF179">
    <property type="entry name" value="ZINC FINGER BED DOMAIN-CONTAINING PROTEIN RICESLEEPER 2-LIKE ISOFORM X1"/>
    <property type="match status" value="1"/>
</dbReference>
<evidence type="ECO:0000313" key="4">
    <source>
        <dbReference type="EMBL" id="SPD21628.1"/>
    </source>
</evidence>
<dbReference type="GO" id="GO:0003677">
    <property type="term" value="F:DNA binding"/>
    <property type="evidence" value="ECO:0007669"/>
    <property type="project" value="InterPro"/>
</dbReference>
<feature type="compositionally biased region" description="Low complexity" evidence="1">
    <location>
        <begin position="1"/>
        <end position="24"/>
    </location>
</feature>
<accession>A0A2N9IB42</accession>
<evidence type="ECO:0000259" key="2">
    <source>
        <dbReference type="Pfam" id="PF05699"/>
    </source>
</evidence>
<dbReference type="EMBL" id="OIVN01005254">
    <property type="protein sequence ID" value="SPD21628.1"/>
    <property type="molecule type" value="Genomic_DNA"/>
</dbReference>
<sequence>MSTHETIGSSNPSSSSTPIGSSESPLMVDEDNGTPCSSPTPMDAQIDGQPENKDVEGIGKLTSNVLLEWNIDRKLSTVTMDNCSTNDAVINIIIDKLQRSSLVMCGSMLHMRCAAHVLNLIVQDGLSVIGPCIEKVRDSVGFWTASTKRRQRESAYNCMPNEEDWEIASDICQRLSLFYKVTEVFSGTSYPTANLFFPKVCEIKIALNLWFTSTNDVIRSMAFRMLEKFDSYWNVIHGVMVVATILDLRYKIELLEYYFPIIYGDQVDDEIQRIRDICYEMLRDYNSGRMGKEANRGTCLDHYLEDDLMPRTLDFDILAWWKANGPKYPTLQWIARDILAIPVSTVASESTFNISERLLSPHRSKLHPKTVEALTCAQNWLWAGIKGTSSTKEEDMDIQNILDDYDDEDESGVTRVEESKNDS</sequence>
<dbReference type="Pfam" id="PF14372">
    <property type="entry name" value="hAT-like_RNase-H"/>
    <property type="match status" value="1"/>
</dbReference>
<dbReference type="InterPro" id="IPR008906">
    <property type="entry name" value="HATC_C_dom"/>
</dbReference>
<feature type="domain" description="HAT C-terminal dimerisation" evidence="2">
    <location>
        <begin position="300"/>
        <end position="381"/>
    </location>
</feature>
<feature type="domain" description="hAT-like transposase RNase-H fold" evidence="3">
    <location>
        <begin position="186"/>
        <end position="285"/>
    </location>
</feature>
<feature type="region of interest" description="Disordered" evidence="1">
    <location>
        <begin position="1"/>
        <end position="57"/>
    </location>
</feature>
<dbReference type="InterPro" id="IPR025525">
    <property type="entry name" value="hAT-like_transposase_RNase-H"/>
</dbReference>
<evidence type="ECO:0000259" key="3">
    <source>
        <dbReference type="Pfam" id="PF14372"/>
    </source>
</evidence>
<dbReference type="SUPFAM" id="SSF53098">
    <property type="entry name" value="Ribonuclease H-like"/>
    <property type="match status" value="1"/>
</dbReference>
<gene>
    <name evidence="4" type="ORF">FSB_LOCUS49510</name>
</gene>
<dbReference type="GO" id="GO:0046983">
    <property type="term" value="F:protein dimerization activity"/>
    <property type="evidence" value="ECO:0007669"/>
    <property type="project" value="InterPro"/>
</dbReference>
<dbReference type="InterPro" id="IPR012337">
    <property type="entry name" value="RNaseH-like_sf"/>
</dbReference>
<dbReference type="PANTHER" id="PTHR23272">
    <property type="entry name" value="BED FINGER-RELATED"/>
    <property type="match status" value="1"/>
</dbReference>
<protein>
    <recommendedName>
        <fullName evidence="5">HAT C-terminal dimerisation domain-containing protein</fullName>
    </recommendedName>
</protein>
<reference evidence="4" key="1">
    <citation type="submission" date="2018-02" db="EMBL/GenBank/DDBJ databases">
        <authorList>
            <person name="Cohen D.B."/>
            <person name="Kent A.D."/>
        </authorList>
    </citation>
    <scope>NUCLEOTIDE SEQUENCE</scope>
</reference>
<dbReference type="AlphaFoldDB" id="A0A2N9IB42"/>
<organism evidence="4">
    <name type="scientific">Fagus sylvatica</name>
    <name type="common">Beechnut</name>
    <dbReference type="NCBI Taxonomy" id="28930"/>
    <lineage>
        <taxon>Eukaryota</taxon>
        <taxon>Viridiplantae</taxon>
        <taxon>Streptophyta</taxon>
        <taxon>Embryophyta</taxon>
        <taxon>Tracheophyta</taxon>
        <taxon>Spermatophyta</taxon>
        <taxon>Magnoliopsida</taxon>
        <taxon>eudicotyledons</taxon>
        <taxon>Gunneridae</taxon>
        <taxon>Pentapetalae</taxon>
        <taxon>rosids</taxon>
        <taxon>fabids</taxon>
        <taxon>Fagales</taxon>
        <taxon>Fagaceae</taxon>
        <taxon>Fagus</taxon>
    </lineage>
</organism>
<evidence type="ECO:0008006" key="5">
    <source>
        <dbReference type="Google" id="ProtNLM"/>
    </source>
</evidence>
<feature type="region of interest" description="Disordered" evidence="1">
    <location>
        <begin position="403"/>
        <end position="423"/>
    </location>
</feature>
<dbReference type="Pfam" id="PF05699">
    <property type="entry name" value="Dimer_Tnp_hAT"/>
    <property type="match status" value="1"/>
</dbReference>
<proteinExistence type="predicted"/>